<dbReference type="GeneID" id="96886648"/>
<evidence type="ECO:0000313" key="3">
    <source>
        <dbReference type="EMBL" id="ADR52917.1"/>
    </source>
</evidence>
<reference evidence="2 4" key="3">
    <citation type="journal article" date="2011" name="PLoS ONE">
        <title>The Complete Genome Sequence of 'Candidatus Liberibacter solanacearum', the Bacterium Associated with Potato Zebra Chip Disease.</title>
        <authorList>
            <person name="Lin H."/>
            <person name="Lou B."/>
            <person name="Glynn J.M."/>
            <person name="Doddapaneni H."/>
            <person name="Civerolo E.L."/>
            <person name="Chen C."/>
            <person name="Duan Y."/>
            <person name="Zhou L."/>
            <person name="Vahling C.M."/>
        </authorList>
    </citation>
    <scope>NUCLEOTIDE SEQUENCE [LARGE SCALE GENOMIC DNA]</scope>
    <source>
        <strain evidence="2 4">CLso-ZC1</strain>
    </source>
</reference>
<keyword evidence="1" id="KW-0812">Transmembrane</keyword>
<sequence length="57" mass="6605">MISISFNHFVVIVCIIVALACVGGLIYDHLKVKRRRKPVKLSFRNAKIPRSKKRKKK</sequence>
<dbReference type="AlphaFoldDB" id="E4UC60"/>
<evidence type="ECO:0000313" key="2">
    <source>
        <dbReference type="EMBL" id="ADR51950.1"/>
    </source>
</evidence>
<keyword evidence="1" id="KW-1133">Transmembrane helix</keyword>
<evidence type="ECO:0000256" key="1">
    <source>
        <dbReference type="SAM" id="Phobius"/>
    </source>
</evidence>
<evidence type="ECO:0008006" key="5">
    <source>
        <dbReference type="Google" id="ProtNLM"/>
    </source>
</evidence>
<accession>E4UC60</accession>
<dbReference type="KEGG" id="lso:CKC_00995"/>
<dbReference type="EMBL" id="CP002371">
    <property type="protein sequence ID" value="ADR52917.1"/>
    <property type="molecule type" value="Genomic_DNA"/>
</dbReference>
<dbReference type="EMBL" id="CP002371">
    <property type="protein sequence ID" value="ADR51950.1"/>
    <property type="molecule type" value="Genomic_DNA"/>
</dbReference>
<protein>
    <recommendedName>
        <fullName evidence="5">Transmembrane protein</fullName>
    </recommendedName>
</protein>
<organism evidence="2 4">
    <name type="scientific">Liberibacter solanacearum (strain CLso-ZC1)</name>
    <dbReference type="NCBI Taxonomy" id="658172"/>
    <lineage>
        <taxon>Bacteria</taxon>
        <taxon>Pseudomonadati</taxon>
        <taxon>Pseudomonadota</taxon>
        <taxon>Alphaproteobacteria</taxon>
        <taxon>Hyphomicrobiales</taxon>
        <taxon>Rhizobiaceae</taxon>
        <taxon>Liberibacter</taxon>
    </lineage>
</organism>
<dbReference type="RefSeq" id="WP_013461606.1">
    <property type="nucleotide sequence ID" value="NC_014774.1"/>
</dbReference>
<proteinExistence type="predicted"/>
<dbReference type="HOGENOM" id="CLU_2991266_0_0_5"/>
<gene>
    <name evidence="2" type="ordered locus">CKC_00995</name>
    <name evidence="3" type="ordered locus">CKC_05860</name>
</gene>
<reference key="2">
    <citation type="submission" date="2010-11" db="EMBL/GenBank/DDBJ databases">
        <authorList>
            <person name="Lin H."/>
            <person name="Doddapaneni H.V."/>
            <person name="Lou B."/>
            <person name="Civerolo E.L."/>
            <person name="Chen C."/>
            <person name="Duan Y."/>
            <person name="Zhou L."/>
            <person name="Glynn J."/>
        </authorList>
    </citation>
    <scope>NUCLEOTIDE SEQUENCE</scope>
    <source>
        <strain>CLso-ZC1</strain>
    </source>
</reference>
<dbReference type="Proteomes" id="UP000007038">
    <property type="component" value="Chromosome"/>
</dbReference>
<name>E4UC60_LIBSC</name>
<reference evidence="4" key="1">
    <citation type="submission" date="2010-11" db="EMBL/GenBank/DDBJ databases">
        <title>Complete genome sequence of Candidatus Liberibacter solanacearum CLso-ZC1.</title>
        <authorList>
            <person name="Lin H."/>
            <person name="Doddapaneni H.V."/>
            <person name="Lou B."/>
            <person name="Civerolo E.L."/>
            <person name="Chen C."/>
            <person name="Duan Y."/>
            <person name="Zhou L."/>
            <person name="Glynn J."/>
        </authorList>
    </citation>
    <scope>NUCLEOTIDE SEQUENCE [LARGE SCALE GENOMIC DNA]</scope>
    <source>
        <strain evidence="4">CLso-ZC1</strain>
    </source>
</reference>
<feature type="transmembrane region" description="Helical" evidence="1">
    <location>
        <begin position="6"/>
        <end position="27"/>
    </location>
</feature>
<keyword evidence="1" id="KW-0472">Membrane</keyword>
<dbReference type="STRING" id="658172.CKC_00995"/>
<dbReference type="KEGG" id="lso:CKC_05860"/>
<evidence type="ECO:0000313" key="4">
    <source>
        <dbReference type="Proteomes" id="UP000007038"/>
    </source>
</evidence>